<comment type="caution">
    <text evidence="1">The sequence shown here is derived from an EMBL/GenBank/DDBJ whole genome shotgun (WGS) entry which is preliminary data.</text>
</comment>
<name>A0A5S3P8H5_9SPHN</name>
<evidence type="ECO:0000313" key="1">
    <source>
        <dbReference type="EMBL" id="TMM49716.1"/>
    </source>
</evidence>
<dbReference type="RefSeq" id="WP_138615279.1">
    <property type="nucleotide sequence ID" value="NZ_VCAO01000001.1"/>
</dbReference>
<keyword evidence="2" id="KW-1185">Reference proteome</keyword>
<evidence type="ECO:0000313" key="2">
    <source>
        <dbReference type="Proteomes" id="UP000309668"/>
    </source>
</evidence>
<dbReference type="Proteomes" id="UP000309668">
    <property type="component" value="Unassembled WGS sequence"/>
</dbReference>
<protein>
    <submittedName>
        <fullName evidence="1">Uncharacterized protein</fullName>
    </submittedName>
</protein>
<sequence>MARSDPEPRTPGAADQDFGILLGWTADPAGERVALKLQSASKRPDDAEDVREYRYFLSKEQAVLLGNYLYTLAGETAPRRKRPGFFERLFG</sequence>
<accession>A0A5S3P8H5</accession>
<gene>
    <name evidence="1" type="ORF">FEV51_00460</name>
</gene>
<dbReference type="AlphaFoldDB" id="A0A5S3P8H5"/>
<organism evidence="1 2">
    <name type="scientific">Qipengyuania marisflavi</name>
    <dbReference type="NCBI Taxonomy" id="2486356"/>
    <lineage>
        <taxon>Bacteria</taxon>
        <taxon>Pseudomonadati</taxon>
        <taxon>Pseudomonadota</taxon>
        <taxon>Alphaproteobacteria</taxon>
        <taxon>Sphingomonadales</taxon>
        <taxon>Erythrobacteraceae</taxon>
        <taxon>Qipengyuania</taxon>
    </lineage>
</organism>
<dbReference type="EMBL" id="VCAO01000001">
    <property type="protein sequence ID" value="TMM49716.1"/>
    <property type="molecule type" value="Genomic_DNA"/>
</dbReference>
<proteinExistence type="predicted"/>
<reference evidence="1 2" key="1">
    <citation type="submission" date="2019-05" db="EMBL/GenBank/DDBJ databases">
        <title>Erythrobacter marisflavi sp. nov., isolated from isolated from water of an estuary environment.</title>
        <authorList>
            <person name="Yoon J.-H."/>
        </authorList>
    </citation>
    <scope>NUCLEOTIDE SEQUENCE [LARGE SCALE GENOMIC DNA]</scope>
    <source>
        <strain evidence="1 2">KEM-5</strain>
    </source>
</reference>
<dbReference type="OrthoDB" id="7507855at2"/>